<evidence type="ECO:0000313" key="1">
    <source>
        <dbReference type="EMBL" id="ANB15849.1"/>
    </source>
</evidence>
<accession>A0A167FY28</accession>
<dbReference type="Gene3D" id="3.40.50.10680">
    <property type="entry name" value="CofD-like domains"/>
    <property type="match status" value="1"/>
</dbReference>
<evidence type="ECO:0000313" key="2">
    <source>
        <dbReference type="Proteomes" id="UP000189580"/>
    </source>
</evidence>
<dbReference type="InterPro" id="IPR038136">
    <property type="entry name" value="CofD-like_dom_sf"/>
</dbReference>
<dbReference type="RefSeq" id="XP_018738326.1">
    <property type="nucleotide sequence ID" value="XM_018880514.1"/>
</dbReference>
<dbReference type="GeneID" id="30035521"/>
<reference evidence="1 2" key="1">
    <citation type="submission" date="2016-02" db="EMBL/GenBank/DDBJ databases">
        <title>Complete genome sequence and transcriptome regulation of the pentose utilising yeast Sugiyamaella lignohabitans.</title>
        <authorList>
            <person name="Bellasio M."/>
            <person name="Peymann A."/>
            <person name="Valli M."/>
            <person name="Sipitzky M."/>
            <person name="Graf A."/>
            <person name="Sauer M."/>
            <person name="Marx H."/>
            <person name="Mattanovich D."/>
        </authorList>
    </citation>
    <scope>NUCLEOTIDE SEQUENCE [LARGE SCALE GENOMIC DNA]</scope>
    <source>
        <strain evidence="1 2">CBS 10342</strain>
    </source>
</reference>
<dbReference type="Pfam" id="PF01933">
    <property type="entry name" value="CofD"/>
    <property type="match status" value="1"/>
</dbReference>
<dbReference type="AlphaFoldDB" id="A0A167FY28"/>
<protein>
    <submittedName>
        <fullName evidence="1">Uncharacterized protein</fullName>
    </submittedName>
</protein>
<dbReference type="PANTHER" id="PTHR31240">
    <property type="entry name" value="MATERNAL EFFECT EMBRYO ARREST 18"/>
    <property type="match status" value="1"/>
</dbReference>
<keyword evidence="2" id="KW-1185">Reference proteome</keyword>
<organism evidence="1 2">
    <name type="scientific">Sugiyamaella lignohabitans</name>
    <dbReference type="NCBI Taxonomy" id="796027"/>
    <lineage>
        <taxon>Eukaryota</taxon>
        <taxon>Fungi</taxon>
        <taxon>Dikarya</taxon>
        <taxon>Ascomycota</taxon>
        <taxon>Saccharomycotina</taxon>
        <taxon>Dipodascomycetes</taxon>
        <taxon>Dipodascales</taxon>
        <taxon>Trichomonascaceae</taxon>
        <taxon>Sugiyamaella</taxon>
    </lineage>
</organism>
<dbReference type="InterPro" id="IPR002882">
    <property type="entry name" value="CofD"/>
</dbReference>
<sequence length="471" mass="52141">MPISDNGGSTSEIIRVIGGPAIGDVRSRITRLIPDEQPHNRALRNLFSYRLPDVYDEAKSEWNQIVDGTHILWDGVESHYKEMIRPFFVHMHVELLKKSRPGREFRFERASVGNLFLSGARLFCGSLDSAVELLCKMTDVSKLVSVLPVLNTNFSYHISAELKNGDLITGQSQISHPSVLSLPTVSHRQDTNGTATPVTPTSFEDANLPFSHPALSTSQIMFSKSAIEQPLASAIKRIFYINPYGQEIHPRASPRVLDSVNNADAIVYSIGSLYTSIVPVVILEGFAEKLQKCKHKIMILNGLPDRETTYESNTSPRSLAYMDAEQYIEAVVTSCLYSLSGPPSTAAVSTTSATGIVTPLPQGHYHAKGQVDVISTCSGSTQMDNSHYNSHLNLRNIQPRKNHPNSDFVDSVQWTNFVTDFIHLTEPNGISVNVRAIEARGIRCHHVPHAPGSSFQYDLQSLEQTFLRIMG</sequence>
<name>A0A167FY28_9ASCO</name>
<dbReference type="KEGG" id="slb:AWJ20_3493"/>
<dbReference type="GO" id="GO:0043743">
    <property type="term" value="F:LPPG:FO 2-phospho-L-lactate transferase activity"/>
    <property type="evidence" value="ECO:0007669"/>
    <property type="project" value="InterPro"/>
</dbReference>
<dbReference type="Proteomes" id="UP000189580">
    <property type="component" value="Chromosome b"/>
</dbReference>
<dbReference type="EMBL" id="CP014503">
    <property type="protein sequence ID" value="ANB15849.1"/>
    <property type="molecule type" value="Genomic_DNA"/>
</dbReference>
<gene>
    <name evidence="1" type="ORF">AWJ20_3493</name>
</gene>
<proteinExistence type="predicted"/>
<dbReference type="SUPFAM" id="SSF142338">
    <property type="entry name" value="CofD-like"/>
    <property type="match status" value="1"/>
</dbReference>
<dbReference type="OrthoDB" id="10267139at2759"/>
<dbReference type="PANTHER" id="PTHR31240:SF0">
    <property type="entry name" value="MATERNAL EFFECT EMBRYO ARREST 18"/>
    <property type="match status" value="1"/>
</dbReference>